<feature type="compositionally biased region" description="Pro residues" evidence="2">
    <location>
        <begin position="103"/>
        <end position="112"/>
    </location>
</feature>
<feature type="compositionally biased region" description="Polar residues" evidence="2">
    <location>
        <begin position="307"/>
        <end position="326"/>
    </location>
</feature>
<feature type="compositionally biased region" description="Basic and acidic residues" evidence="2">
    <location>
        <begin position="85"/>
        <end position="101"/>
    </location>
</feature>
<dbReference type="EMBL" id="AGNL01035934">
    <property type="protein sequence ID" value="EJK54360.1"/>
    <property type="molecule type" value="Genomic_DNA"/>
</dbReference>
<keyword evidence="3" id="KW-0812">Transmembrane</keyword>
<keyword evidence="5" id="KW-1185">Reference proteome</keyword>
<dbReference type="OrthoDB" id="188207at2759"/>
<evidence type="ECO:0000256" key="3">
    <source>
        <dbReference type="SAM" id="Phobius"/>
    </source>
</evidence>
<dbReference type="PANTHER" id="PTHR36220">
    <property type="entry name" value="UNNAMED PRODUCT"/>
    <property type="match status" value="1"/>
</dbReference>
<name>K0RMK1_THAOC</name>
<evidence type="ECO:0000313" key="4">
    <source>
        <dbReference type="EMBL" id="EJK54360.1"/>
    </source>
</evidence>
<protein>
    <submittedName>
        <fullName evidence="4">Uncharacterized protein</fullName>
    </submittedName>
</protein>
<dbReference type="InterPro" id="IPR028994">
    <property type="entry name" value="Integrin_alpha_N"/>
</dbReference>
<keyword evidence="3" id="KW-1133">Transmembrane helix</keyword>
<gene>
    <name evidence="4" type="ORF">THAOC_26021</name>
</gene>
<accession>K0RMK1</accession>
<feature type="non-terminal residue" evidence="4">
    <location>
        <position position="494"/>
    </location>
</feature>
<feature type="transmembrane region" description="Helical" evidence="3">
    <location>
        <begin position="255"/>
        <end position="276"/>
    </location>
</feature>
<evidence type="ECO:0000313" key="5">
    <source>
        <dbReference type="Proteomes" id="UP000266841"/>
    </source>
</evidence>
<dbReference type="Proteomes" id="UP000266841">
    <property type="component" value="Unassembled WGS sequence"/>
</dbReference>
<organism evidence="4 5">
    <name type="scientific">Thalassiosira oceanica</name>
    <name type="common">Marine diatom</name>
    <dbReference type="NCBI Taxonomy" id="159749"/>
    <lineage>
        <taxon>Eukaryota</taxon>
        <taxon>Sar</taxon>
        <taxon>Stramenopiles</taxon>
        <taxon>Ochrophyta</taxon>
        <taxon>Bacillariophyta</taxon>
        <taxon>Coscinodiscophyceae</taxon>
        <taxon>Thalassiosirophycidae</taxon>
        <taxon>Thalassiosirales</taxon>
        <taxon>Thalassiosiraceae</taxon>
        <taxon>Thalassiosira</taxon>
    </lineage>
</organism>
<dbReference type="Pfam" id="PF14312">
    <property type="entry name" value="FG-GAP_2"/>
    <property type="match status" value="2"/>
</dbReference>
<feature type="region of interest" description="Disordered" evidence="2">
    <location>
        <begin position="1"/>
        <end position="154"/>
    </location>
</feature>
<keyword evidence="1" id="KW-0732">Signal</keyword>
<dbReference type="AlphaFoldDB" id="K0RMK1"/>
<comment type="caution">
    <text evidence="4">The sequence shown here is derived from an EMBL/GenBank/DDBJ whole genome shotgun (WGS) entry which is preliminary data.</text>
</comment>
<feature type="region of interest" description="Disordered" evidence="2">
    <location>
        <begin position="286"/>
        <end position="364"/>
    </location>
</feature>
<feature type="compositionally biased region" description="Polar residues" evidence="2">
    <location>
        <begin position="339"/>
        <end position="364"/>
    </location>
</feature>
<proteinExistence type="predicted"/>
<dbReference type="InterPro" id="IPR013517">
    <property type="entry name" value="FG-GAP"/>
</dbReference>
<reference evidence="4 5" key="1">
    <citation type="journal article" date="2012" name="Genome Biol.">
        <title>Genome and low-iron response of an oceanic diatom adapted to chronic iron limitation.</title>
        <authorList>
            <person name="Lommer M."/>
            <person name="Specht M."/>
            <person name="Roy A.S."/>
            <person name="Kraemer L."/>
            <person name="Andreson R."/>
            <person name="Gutowska M.A."/>
            <person name="Wolf J."/>
            <person name="Bergner S.V."/>
            <person name="Schilhabel M.B."/>
            <person name="Klostermeier U.C."/>
            <person name="Beiko R.G."/>
            <person name="Rosenstiel P."/>
            <person name="Hippler M."/>
            <person name="Laroche J."/>
        </authorList>
    </citation>
    <scope>NUCLEOTIDE SEQUENCE [LARGE SCALE GENOMIC DNA]</scope>
    <source>
        <strain evidence="4 5">CCMP1005</strain>
    </source>
</reference>
<evidence type="ECO:0000256" key="2">
    <source>
        <dbReference type="SAM" id="MobiDB-lite"/>
    </source>
</evidence>
<keyword evidence="3" id="KW-0472">Membrane</keyword>
<dbReference type="PANTHER" id="PTHR36220:SF1">
    <property type="entry name" value="GAMMA TUBULIN COMPLEX COMPONENT C-TERMINAL DOMAIN-CONTAINING PROTEIN"/>
    <property type="match status" value="1"/>
</dbReference>
<evidence type="ECO:0000256" key="1">
    <source>
        <dbReference type="ARBA" id="ARBA00022729"/>
    </source>
</evidence>
<sequence>MSSADSDGRIIMASESAASPDDNADATALPQRPSPLKNETAQEIGGGTDVGDSTAAPQDAPRDGMTAPAVSALSDDGPSIPVRQAVDHGRESMGPQLHDDGPDGPPGPPPCFPHEFDDSLAKGDVVCQEEEADGPQLHDGLPGPPSFPHEFDDSLFKGVGNELERRPPDHSRDNASAVHSTMGASVSSTAALGSAAMSLLRAVATAAVTRSLPSAGRSTILAEAYTVEEAEGTPGGGIIYQAEPAIPSFYQRKGFLLVMFALALLAVTATGVLLLYNPDGNSGGVEIPSEDSLIPVPGQEGAASPGEAQTSSAASDLQTPVPTMNVPTKIPTTPPILMPSSNPTNNPTDLPTRNNLTTRPPVNSSLTLLAPDGAAYDYFGRSAAISQDTIVVGADGDDDGDDDNGISSGSAHIIVRNGEEWKHKAKLQAPDGAAGDRFGRSVAIYEDTIVVVAYDDDNGDRSGSAHVFVRSGEDWMHQAKLLAPDGTIDKVGQS</sequence>
<dbReference type="Gene3D" id="2.130.10.130">
    <property type="entry name" value="Integrin alpha, N-terminal"/>
    <property type="match status" value="1"/>
</dbReference>